<dbReference type="GO" id="GO:0016491">
    <property type="term" value="F:oxidoreductase activity"/>
    <property type="evidence" value="ECO:0007669"/>
    <property type="project" value="UniProtKB-KW"/>
</dbReference>
<dbReference type="InterPro" id="IPR029479">
    <property type="entry name" value="Nitroreductase"/>
</dbReference>
<keyword evidence="4" id="KW-0288">FMN</keyword>
<comment type="similarity">
    <text evidence="2">Belongs to the nitroreductase family.</text>
</comment>
<proteinExistence type="inferred from homology"/>
<keyword evidence="5" id="KW-0560">Oxidoreductase</keyword>
<evidence type="ECO:0000259" key="6">
    <source>
        <dbReference type="Pfam" id="PF00881"/>
    </source>
</evidence>
<dbReference type="SUPFAM" id="SSF55469">
    <property type="entry name" value="FMN-dependent nitroreductase-like"/>
    <property type="match status" value="1"/>
</dbReference>
<dbReference type="InterPro" id="IPR000415">
    <property type="entry name" value="Nitroreductase-like"/>
</dbReference>
<evidence type="ECO:0000256" key="2">
    <source>
        <dbReference type="ARBA" id="ARBA00007118"/>
    </source>
</evidence>
<comment type="cofactor">
    <cofactor evidence="1">
        <name>FMN</name>
        <dbReference type="ChEBI" id="CHEBI:58210"/>
    </cofactor>
</comment>
<feature type="domain" description="Nitroreductase" evidence="6">
    <location>
        <begin position="18"/>
        <end position="207"/>
    </location>
</feature>
<dbReference type="PANTHER" id="PTHR43673:SF2">
    <property type="entry name" value="NITROREDUCTASE"/>
    <property type="match status" value="1"/>
</dbReference>
<dbReference type="KEGG" id="ppw:PputW619_3352"/>
<evidence type="ECO:0000256" key="3">
    <source>
        <dbReference type="ARBA" id="ARBA00022630"/>
    </source>
</evidence>
<accession>B1JB64</accession>
<dbReference type="EMBL" id="CP000949">
    <property type="protein sequence ID" value="ACA73837.1"/>
    <property type="molecule type" value="Genomic_DNA"/>
</dbReference>
<dbReference type="HOGENOM" id="CLU_070764_9_0_6"/>
<dbReference type="PANTHER" id="PTHR43673">
    <property type="entry name" value="NAD(P)H NITROREDUCTASE YDGI-RELATED"/>
    <property type="match status" value="1"/>
</dbReference>
<dbReference type="OrthoDB" id="9784375at2"/>
<reference evidence="7" key="1">
    <citation type="submission" date="2008-02" db="EMBL/GenBank/DDBJ databases">
        <title>Complete sequence of Psuedomonas putida W619.</title>
        <authorList>
            <consortium name="US DOE Joint Genome Institute"/>
            <person name="Copeland A."/>
            <person name="Lucas S."/>
            <person name="Lapidus A."/>
            <person name="Barry K."/>
            <person name="Detter J.C."/>
            <person name="Glavina del Rio T."/>
            <person name="Dalin E."/>
            <person name="Tice H."/>
            <person name="Pitluck S."/>
            <person name="Chain P."/>
            <person name="Malfatti S."/>
            <person name="Shin M."/>
            <person name="Vergez L."/>
            <person name="Schmutz J."/>
            <person name="Larimer F."/>
            <person name="Land M."/>
            <person name="Hauser L."/>
            <person name="Kyrpides N."/>
            <person name="Kim E."/>
            <person name="Taghavi S."/>
            <person name="Vangronsveld D."/>
            <person name="van der Lelie D."/>
            <person name="Richardson P."/>
        </authorList>
    </citation>
    <scope>NUCLEOTIDE SEQUENCE</scope>
    <source>
        <strain evidence="7">W619</strain>
    </source>
</reference>
<evidence type="ECO:0000256" key="5">
    <source>
        <dbReference type="ARBA" id="ARBA00023002"/>
    </source>
</evidence>
<gene>
    <name evidence="7" type="ordered locus">PputW619_3352</name>
</gene>
<name>B1JB64_PSEPW</name>
<dbReference type="Pfam" id="PF00881">
    <property type="entry name" value="Nitroreductase"/>
    <property type="match status" value="1"/>
</dbReference>
<dbReference type="eggNOG" id="COG0778">
    <property type="taxonomic scope" value="Bacteria"/>
</dbReference>
<dbReference type="Gene3D" id="3.40.109.10">
    <property type="entry name" value="NADH Oxidase"/>
    <property type="match status" value="1"/>
</dbReference>
<dbReference type="STRING" id="390235.PputW619_3352"/>
<evidence type="ECO:0000256" key="4">
    <source>
        <dbReference type="ARBA" id="ARBA00022643"/>
    </source>
</evidence>
<evidence type="ECO:0000313" key="7">
    <source>
        <dbReference type="EMBL" id="ACA73837.1"/>
    </source>
</evidence>
<protein>
    <submittedName>
        <fullName evidence="7">Nitroreductase</fullName>
    </submittedName>
</protein>
<evidence type="ECO:0000256" key="1">
    <source>
        <dbReference type="ARBA" id="ARBA00001917"/>
    </source>
</evidence>
<sequence>MSGNNAPTSDIPIEVVMRGRRSVRAFLPTAVSQEMVADILSTAASAPSGTNTQPWQVIAVAGEVRKRLCDRVVEAFNHEQGEHQSEYDIYPAEFVEPYLTRRRRCGLALYAAVGISKGNTAAMRAQHTRNFTFFDAPVGLIFILDRRMALSSWVDYGMFLQNIMLAARARGLDTCAQMAWALYPRILGEILAIPDQHMVLCGMALGYADPAAAENSMRTEREPVKNFTRFCGF</sequence>
<dbReference type="CDD" id="cd02136">
    <property type="entry name" value="PnbA_NfnB-like"/>
    <property type="match status" value="1"/>
</dbReference>
<dbReference type="AlphaFoldDB" id="B1JB64"/>
<keyword evidence="3" id="KW-0285">Flavoprotein</keyword>
<organism evidence="7">
    <name type="scientific">Pseudomonas putida (strain W619)</name>
    <dbReference type="NCBI Taxonomy" id="390235"/>
    <lineage>
        <taxon>Bacteria</taxon>
        <taxon>Pseudomonadati</taxon>
        <taxon>Pseudomonadota</taxon>
        <taxon>Gammaproteobacteria</taxon>
        <taxon>Pseudomonadales</taxon>
        <taxon>Pseudomonadaceae</taxon>
        <taxon>Pseudomonas</taxon>
    </lineage>
</organism>